<dbReference type="Proteomes" id="UP000051017">
    <property type="component" value="Unassembled WGS sequence"/>
</dbReference>
<dbReference type="GO" id="GO:0003735">
    <property type="term" value="F:structural constituent of ribosome"/>
    <property type="evidence" value="ECO:0007669"/>
    <property type="project" value="InterPro"/>
</dbReference>
<dbReference type="EMBL" id="LIBJ01000089">
    <property type="protein sequence ID" value="KRO48410.1"/>
    <property type="molecule type" value="Genomic_DNA"/>
</dbReference>
<name>A0A0R2QKP8_9ACTN</name>
<dbReference type="Pfam" id="PF00831">
    <property type="entry name" value="Ribosomal_L29"/>
    <property type="match status" value="1"/>
</dbReference>
<dbReference type="InterPro" id="IPR018254">
    <property type="entry name" value="Ribosomal_uL29_CS"/>
</dbReference>
<reference evidence="6 7" key="1">
    <citation type="submission" date="2015-10" db="EMBL/GenBank/DDBJ databases">
        <title>Metagenome-Assembled Genomes uncover a global brackish microbiome.</title>
        <authorList>
            <person name="Hugerth L.W."/>
            <person name="Larsson J."/>
            <person name="Alneberg J."/>
            <person name="Lindh M.V."/>
            <person name="Legrand C."/>
            <person name="Pinhassi J."/>
            <person name="Andersson A.F."/>
        </authorList>
    </citation>
    <scope>NUCLEOTIDE SEQUENCE [LARGE SCALE GENOMIC DNA]</scope>
    <source>
        <strain evidence="6">BACL6 MAG-120924-bin43</strain>
    </source>
</reference>
<proteinExistence type="inferred from homology"/>
<keyword evidence="3 5" id="KW-0687">Ribonucleoprotein</keyword>
<dbReference type="AlphaFoldDB" id="A0A0R2QKP8"/>
<comment type="similarity">
    <text evidence="1 5">Belongs to the universal ribosomal protein uL29 family.</text>
</comment>
<evidence type="ECO:0000313" key="7">
    <source>
        <dbReference type="Proteomes" id="UP000051017"/>
    </source>
</evidence>
<comment type="caution">
    <text evidence="6">The sequence shown here is derived from an EMBL/GenBank/DDBJ whole genome shotgun (WGS) entry which is preliminary data.</text>
</comment>
<protein>
    <recommendedName>
        <fullName evidence="4 5">Large ribosomal subunit protein uL29</fullName>
    </recommendedName>
</protein>
<evidence type="ECO:0000256" key="3">
    <source>
        <dbReference type="ARBA" id="ARBA00023274"/>
    </source>
</evidence>
<evidence type="ECO:0000256" key="5">
    <source>
        <dbReference type="HAMAP-Rule" id="MF_00374"/>
    </source>
</evidence>
<evidence type="ECO:0000256" key="2">
    <source>
        <dbReference type="ARBA" id="ARBA00022980"/>
    </source>
</evidence>
<keyword evidence="2 5" id="KW-0689">Ribosomal protein</keyword>
<dbReference type="GO" id="GO:0006412">
    <property type="term" value="P:translation"/>
    <property type="evidence" value="ECO:0007669"/>
    <property type="project" value="UniProtKB-UniRule"/>
</dbReference>
<dbReference type="InterPro" id="IPR001854">
    <property type="entry name" value="Ribosomal_uL29"/>
</dbReference>
<dbReference type="NCBIfam" id="TIGR00012">
    <property type="entry name" value="L29"/>
    <property type="match status" value="1"/>
</dbReference>
<dbReference type="Gene3D" id="1.10.287.310">
    <property type="match status" value="1"/>
</dbReference>
<gene>
    <name evidence="5" type="primary">rpmC</name>
    <name evidence="6" type="ORF">ABR75_02485</name>
</gene>
<dbReference type="PROSITE" id="PS00579">
    <property type="entry name" value="RIBOSOMAL_L29"/>
    <property type="match status" value="1"/>
</dbReference>
<dbReference type="GO" id="GO:0005840">
    <property type="term" value="C:ribosome"/>
    <property type="evidence" value="ECO:0007669"/>
    <property type="project" value="UniProtKB-KW"/>
</dbReference>
<evidence type="ECO:0000256" key="4">
    <source>
        <dbReference type="ARBA" id="ARBA00035204"/>
    </source>
</evidence>
<evidence type="ECO:0000256" key="1">
    <source>
        <dbReference type="ARBA" id="ARBA00009254"/>
    </source>
</evidence>
<sequence>MARELADLREMDLSTLVEELRASKQEALNLRFRHATGQLENTAELGKVKRQIARINMLIRQGEIAAAEMAGK</sequence>
<dbReference type="HAMAP" id="MF_00374">
    <property type="entry name" value="Ribosomal_uL29"/>
    <property type="match status" value="1"/>
</dbReference>
<evidence type="ECO:0000313" key="6">
    <source>
        <dbReference type="EMBL" id="KRO48410.1"/>
    </source>
</evidence>
<dbReference type="InterPro" id="IPR036049">
    <property type="entry name" value="Ribosomal_uL29_sf"/>
</dbReference>
<dbReference type="GO" id="GO:1990904">
    <property type="term" value="C:ribonucleoprotein complex"/>
    <property type="evidence" value="ECO:0007669"/>
    <property type="project" value="UniProtKB-KW"/>
</dbReference>
<organism evidence="6 7">
    <name type="scientific">Acidimicrobiia bacterium BACL6 MAG-120924-bin43</name>
    <dbReference type="NCBI Taxonomy" id="1655583"/>
    <lineage>
        <taxon>Bacteria</taxon>
        <taxon>Bacillati</taxon>
        <taxon>Actinomycetota</taxon>
        <taxon>Acidimicrobiia</taxon>
        <taxon>acIV cluster</taxon>
    </lineage>
</organism>
<dbReference type="SUPFAM" id="SSF46561">
    <property type="entry name" value="Ribosomal protein L29 (L29p)"/>
    <property type="match status" value="1"/>
</dbReference>
<dbReference type="CDD" id="cd00427">
    <property type="entry name" value="Ribosomal_L29_HIP"/>
    <property type="match status" value="1"/>
</dbReference>
<accession>A0A0R2QKP8</accession>